<evidence type="ECO:0000313" key="3">
    <source>
        <dbReference type="Proteomes" id="UP000062260"/>
    </source>
</evidence>
<dbReference type="AlphaFoldDB" id="A0A0X8FK65"/>
<evidence type="ECO:0000259" key="1">
    <source>
        <dbReference type="Pfam" id="PF13408"/>
    </source>
</evidence>
<gene>
    <name evidence="2" type="ORF">AWM75_01370</name>
</gene>
<reference evidence="2 3" key="1">
    <citation type="journal article" date="2016" name="Genome Announc.">
        <title>Complete Genome Sequences of Aerococcus christensenii CCUG 28831T, Aerococcus sanguinicola CCUG 43001T, Aerococcus urinae CCUG 36881T, Aerococcus urinaeequi CCUG 28094T, Aerococcus urinaehominis CCUG 42038 BT, and Aerococcus viridans CCUG 4311T.</title>
        <authorList>
            <person name="Carkaci D."/>
            <person name="Dargis R."/>
            <person name="Nielsen X.C."/>
            <person name="Skovgaard O."/>
            <person name="Fuursted K."/>
            <person name="Christensen J.J."/>
        </authorList>
    </citation>
    <scope>NUCLEOTIDE SEQUENCE [LARGE SCALE GENOMIC DNA]</scope>
    <source>
        <strain evidence="2 3">CCUG42038B</strain>
    </source>
</reference>
<dbReference type="STRING" id="128944.AWM75_01370"/>
<organism evidence="2 3">
    <name type="scientific">Aerococcus urinaehominis</name>
    <dbReference type="NCBI Taxonomy" id="128944"/>
    <lineage>
        <taxon>Bacteria</taxon>
        <taxon>Bacillati</taxon>
        <taxon>Bacillota</taxon>
        <taxon>Bacilli</taxon>
        <taxon>Lactobacillales</taxon>
        <taxon>Aerococcaceae</taxon>
        <taxon>Aerococcus</taxon>
    </lineage>
</organism>
<dbReference type="InterPro" id="IPR025827">
    <property type="entry name" value="Zn_ribbon_recom_dom"/>
</dbReference>
<sequence length="100" mass="11310">MSKDLVFGLGLKNGSQALASTEDMGKQFGDIKTFLKGEQIKQKLDNERLVVCDCCGEIFRRVKWNCRGCKSVVWGCITRIENPSKCQTRTVKEELLHQAD</sequence>
<protein>
    <recommendedName>
        <fullName evidence="1">Recombinase zinc beta ribbon domain-containing protein</fullName>
    </recommendedName>
</protein>
<keyword evidence="3" id="KW-1185">Reference proteome</keyword>
<reference evidence="3" key="2">
    <citation type="submission" date="2016-01" db="EMBL/GenBank/DDBJ databases">
        <title>Six Aerococcus type strain genome sequencing and assembly using PacBio and Illumina Hiseq.</title>
        <authorList>
            <person name="Carkaci D."/>
            <person name="Dargis R."/>
            <person name="Nielsen X.C."/>
            <person name="Skovgaard O."/>
            <person name="Fuursted K."/>
            <person name="Christensen J.J."/>
        </authorList>
    </citation>
    <scope>NUCLEOTIDE SEQUENCE [LARGE SCALE GENOMIC DNA]</scope>
    <source>
        <strain evidence="3">CCUG42038B</strain>
    </source>
</reference>
<feature type="domain" description="Recombinase zinc beta ribbon" evidence="1">
    <location>
        <begin position="49"/>
        <end position="99"/>
    </location>
</feature>
<dbReference type="OrthoDB" id="9811097at2"/>
<name>A0A0X8FK65_9LACT</name>
<dbReference type="Proteomes" id="UP000062260">
    <property type="component" value="Chromosome"/>
</dbReference>
<proteinExistence type="predicted"/>
<accession>A0A0X8FK65</accession>
<dbReference type="RefSeq" id="WP_067977392.1">
    <property type="nucleotide sequence ID" value="NZ_CP014163.1"/>
</dbReference>
<dbReference type="EMBL" id="CP014163">
    <property type="protein sequence ID" value="AMB98727.1"/>
    <property type="molecule type" value="Genomic_DNA"/>
</dbReference>
<dbReference type="KEGG" id="auh:AWM75_01370"/>
<dbReference type="Pfam" id="PF13408">
    <property type="entry name" value="Zn_ribbon_recom"/>
    <property type="match status" value="1"/>
</dbReference>
<evidence type="ECO:0000313" key="2">
    <source>
        <dbReference type="EMBL" id="AMB98727.1"/>
    </source>
</evidence>